<dbReference type="EMBL" id="CP015641">
    <property type="protein sequence ID" value="ANF25822.1"/>
    <property type="molecule type" value="Genomic_DNA"/>
</dbReference>
<dbReference type="InterPro" id="IPR050597">
    <property type="entry name" value="Cytochrome_c_Oxidase_Subunit"/>
</dbReference>
<dbReference type="InterPro" id="IPR024167">
    <property type="entry name" value="Cytochrome_c4-like"/>
</dbReference>
<feature type="domain" description="Cytochrome c" evidence="11">
    <location>
        <begin position="127"/>
        <end position="207"/>
    </location>
</feature>
<evidence type="ECO:0000259" key="11">
    <source>
        <dbReference type="PROSITE" id="PS51007"/>
    </source>
</evidence>
<feature type="binding site" description="covalent" evidence="8">
    <location>
        <position position="50"/>
    </location>
    <ligand>
        <name>heme c</name>
        <dbReference type="ChEBI" id="CHEBI:61717"/>
        <label>1</label>
    </ligand>
</feature>
<feature type="binding site" description="covalent" evidence="8">
    <location>
        <position position="143"/>
    </location>
    <ligand>
        <name>heme c</name>
        <dbReference type="ChEBI" id="CHEBI:61717"/>
        <label>2</label>
    </ligand>
</feature>
<dbReference type="GO" id="GO:0009055">
    <property type="term" value="F:electron transfer activity"/>
    <property type="evidence" value="ECO:0007669"/>
    <property type="project" value="InterPro"/>
</dbReference>
<dbReference type="InterPro" id="IPR036909">
    <property type="entry name" value="Cyt_c-like_dom_sf"/>
</dbReference>
<evidence type="ECO:0000313" key="13">
    <source>
        <dbReference type="Proteomes" id="UP000077787"/>
    </source>
</evidence>
<evidence type="ECO:0000256" key="1">
    <source>
        <dbReference type="ARBA" id="ARBA00004418"/>
    </source>
</evidence>
<dbReference type="SUPFAM" id="SSF46626">
    <property type="entry name" value="Cytochrome c"/>
    <property type="match status" value="2"/>
</dbReference>
<protein>
    <submittedName>
        <fullName evidence="12">Cytochrome biogenesis protein ResB</fullName>
    </submittedName>
</protein>
<dbReference type="PIRSF" id="PIRSF000005">
    <property type="entry name" value="Cytochrome_c4"/>
    <property type="match status" value="1"/>
</dbReference>
<sequence>MRLFSLLLLSCLVPFAHASEEAMERFQHVMGDASRRQQAYAAGQERALFCGYCHGENGNSKRPHIPNLASQNPIYLFHSFEKFAKGERVDFVMSKLAKSLSLEDRVNIAVYFSQQKVEPSAAASDAALVQRGGALFQRTCTACHGSHAQGKETMPRLAGQPDEYIRKALGRFRSNDPSRAGSVMIGIAGQLSEPDIEALAAYLTQLQLSEQQEQQAAAQLLGSNTR</sequence>
<accession>A0A172WQT8</accession>
<dbReference type="OrthoDB" id="9773456at2"/>
<keyword evidence="2" id="KW-0813">Transport</keyword>
<evidence type="ECO:0000256" key="7">
    <source>
        <dbReference type="ARBA" id="ARBA00023004"/>
    </source>
</evidence>
<dbReference type="PANTHER" id="PTHR33751:SF9">
    <property type="entry name" value="CYTOCHROME C4"/>
    <property type="match status" value="1"/>
</dbReference>
<keyword evidence="3 8" id="KW-0349">Heme</keyword>
<feature type="signal peptide" evidence="10">
    <location>
        <begin position="1"/>
        <end position="18"/>
    </location>
</feature>
<dbReference type="InterPro" id="IPR009056">
    <property type="entry name" value="Cyt_c-like_dom"/>
</dbReference>
<dbReference type="eggNOG" id="COG2863">
    <property type="taxonomic scope" value="Bacteria"/>
</dbReference>
<feature type="binding site" description="axial binding residue" evidence="9">
    <location>
        <position position="93"/>
    </location>
    <ligand>
        <name>heme c</name>
        <dbReference type="ChEBI" id="CHEBI:61717"/>
        <label>1</label>
    </ligand>
    <ligandPart>
        <name>Fe</name>
        <dbReference type="ChEBI" id="CHEBI:18248"/>
    </ligandPart>
</feature>
<feature type="domain" description="Cytochrome c" evidence="11">
    <location>
        <begin position="31"/>
        <end position="116"/>
    </location>
</feature>
<organism evidence="12 13">
    <name type="scientific">Stutzerimonas stutzeri</name>
    <name type="common">Pseudomonas stutzeri</name>
    <dbReference type="NCBI Taxonomy" id="316"/>
    <lineage>
        <taxon>Bacteria</taxon>
        <taxon>Pseudomonadati</taxon>
        <taxon>Pseudomonadota</taxon>
        <taxon>Gammaproteobacteria</taxon>
        <taxon>Pseudomonadales</taxon>
        <taxon>Pseudomonadaceae</taxon>
        <taxon>Stutzerimonas</taxon>
    </lineage>
</organism>
<keyword evidence="6" id="KW-0249">Electron transport</keyword>
<evidence type="ECO:0000256" key="5">
    <source>
        <dbReference type="ARBA" id="ARBA00022764"/>
    </source>
</evidence>
<evidence type="ECO:0000256" key="9">
    <source>
        <dbReference type="PIRSR" id="PIRSR000005-2"/>
    </source>
</evidence>
<dbReference type="GO" id="GO:0020037">
    <property type="term" value="F:heme binding"/>
    <property type="evidence" value="ECO:0007669"/>
    <property type="project" value="InterPro"/>
</dbReference>
<dbReference type="PANTHER" id="PTHR33751">
    <property type="entry name" value="CBB3-TYPE CYTOCHROME C OXIDASE SUBUNIT FIXP"/>
    <property type="match status" value="1"/>
</dbReference>
<name>A0A172WQT8_STUST</name>
<feature type="chain" id="PRO_5008002834" evidence="10">
    <location>
        <begin position="19"/>
        <end position="226"/>
    </location>
</feature>
<evidence type="ECO:0000256" key="8">
    <source>
        <dbReference type="PIRSR" id="PIRSR000005-1"/>
    </source>
</evidence>
<feature type="binding site" description="axial binding residue" evidence="9">
    <location>
        <position position="54"/>
    </location>
    <ligand>
        <name>heme c</name>
        <dbReference type="ChEBI" id="CHEBI:61717"/>
        <label>1</label>
    </ligand>
    <ligandPart>
        <name>Fe</name>
        <dbReference type="ChEBI" id="CHEBI:18248"/>
    </ligandPart>
</feature>
<feature type="binding site" description="axial binding residue" evidence="9">
    <location>
        <position position="144"/>
    </location>
    <ligand>
        <name>heme c</name>
        <dbReference type="ChEBI" id="CHEBI:61717"/>
        <label>2</label>
    </ligand>
    <ligandPart>
        <name>Fe</name>
        <dbReference type="ChEBI" id="CHEBI:18248"/>
    </ligandPart>
</feature>
<dbReference type="RefSeq" id="WP_064481485.1">
    <property type="nucleotide sequence ID" value="NZ_CP015641.1"/>
</dbReference>
<proteinExistence type="predicted"/>
<evidence type="ECO:0000256" key="3">
    <source>
        <dbReference type="ARBA" id="ARBA00022617"/>
    </source>
</evidence>
<keyword evidence="5" id="KW-0574">Periplasm</keyword>
<evidence type="ECO:0000256" key="2">
    <source>
        <dbReference type="ARBA" id="ARBA00022448"/>
    </source>
</evidence>
<evidence type="ECO:0000256" key="4">
    <source>
        <dbReference type="ARBA" id="ARBA00022723"/>
    </source>
</evidence>
<evidence type="ECO:0000256" key="6">
    <source>
        <dbReference type="ARBA" id="ARBA00022982"/>
    </source>
</evidence>
<keyword evidence="10" id="KW-0732">Signal</keyword>
<dbReference type="Pfam" id="PF00034">
    <property type="entry name" value="Cytochrom_C"/>
    <property type="match status" value="1"/>
</dbReference>
<dbReference type="AlphaFoldDB" id="A0A172WQT8"/>
<dbReference type="Gene3D" id="1.10.760.10">
    <property type="entry name" value="Cytochrome c-like domain"/>
    <property type="match status" value="2"/>
</dbReference>
<evidence type="ECO:0000256" key="10">
    <source>
        <dbReference type="SAM" id="SignalP"/>
    </source>
</evidence>
<keyword evidence="7 9" id="KW-0408">Iron</keyword>
<keyword evidence="4 9" id="KW-0479">Metal-binding</keyword>
<dbReference type="PROSITE" id="PS51007">
    <property type="entry name" value="CYTC"/>
    <property type="match status" value="2"/>
</dbReference>
<feature type="binding site" description="covalent" evidence="8">
    <location>
        <position position="140"/>
    </location>
    <ligand>
        <name>heme c</name>
        <dbReference type="ChEBI" id="CHEBI:61717"/>
        <label>2</label>
    </ligand>
</feature>
<dbReference type="GO" id="GO:0005506">
    <property type="term" value="F:iron ion binding"/>
    <property type="evidence" value="ECO:0007669"/>
    <property type="project" value="InterPro"/>
</dbReference>
<dbReference type="GO" id="GO:0042597">
    <property type="term" value="C:periplasmic space"/>
    <property type="evidence" value="ECO:0007669"/>
    <property type="project" value="UniProtKB-SubCell"/>
</dbReference>
<comment type="PTM">
    <text evidence="8">Binds 2 heme c groups covalently per subunit.</text>
</comment>
<reference evidence="12 13" key="1">
    <citation type="submission" date="2016-05" db="EMBL/GenBank/DDBJ databases">
        <title>Genome sequence of Pseudomonas stutzeri 273 and identification of the exopolysaccharide biosynthesis locus.</title>
        <authorList>
            <person name="Wu S."/>
            <person name="Sun C."/>
        </authorList>
    </citation>
    <scope>NUCLEOTIDE SEQUENCE [LARGE SCALE GENOMIC DNA]</scope>
    <source>
        <strain evidence="12 13">273</strain>
    </source>
</reference>
<feature type="binding site" description="covalent" evidence="8">
    <location>
        <position position="53"/>
    </location>
    <ligand>
        <name>heme c</name>
        <dbReference type="ChEBI" id="CHEBI:61717"/>
        <label>1</label>
    </ligand>
</feature>
<dbReference type="Proteomes" id="UP000077787">
    <property type="component" value="Chromosome"/>
</dbReference>
<gene>
    <name evidence="12" type="ORF">PS273GM_12030</name>
</gene>
<feature type="binding site" description="axial binding residue" evidence="9">
    <location>
        <position position="184"/>
    </location>
    <ligand>
        <name>heme c</name>
        <dbReference type="ChEBI" id="CHEBI:61717"/>
        <label>2</label>
    </ligand>
    <ligandPart>
        <name>Fe</name>
        <dbReference type="ChEBI" id="CHEBI:18248"/>
    </ligandPart>
</feature>
<comment type="subcellular location">
    <subcellularLocation>
        <location evidence="1">Periplasm</location>
    </subcellularLocation>
</comment>
<evidence type="ECO:0000313" key="12">
    <source>
        <dbReference type="EMBL" id="ANF25822.1"/>
    </source>
</evidence>